<dbReference type="RefSeq" id="WP_171652230.1">
    <property type="nucleotide sequence ID" value="NZ_WHOD01000052.1"/>
</dbReference>
<gene>
    <name evidence="5" type="ORF">GC093_12495</name>
</gene>
<dbReference type="Pfam" id="PF12833">
    <property type="entry name" value="HTH_18"/>
    <property type="match status" value="1"/>
</dbReference>
<keyword evidence="1" id="KW-0805">Transcription regulation</keyword>
<dbReference type="InterPro" id="IPR018060">
    <property type="entry name" value="HTH_AraC"/>
</dbReference>
<dbReference type="SMART" id="SM00342">
    <property type="entry name" value="HTH_ARAC"/>
    <property type="match status" value="1"/>
</dbReference>
<dbReference type="PROSITE" id="PS01124">
    <property type="entry name" value="HTH_ARAC_FAMILY_2"/>
    <property type="match status" value="1"/>
</dbReference>
<dbReference type="PROSITE" id="PS00041">
    <property type="entry name" value="HTH_ARAC_FAMILY_1"/>
    <property type="match status" value="1"/>
</dbReference>
<reference evidence="5" key="1">
    <citation type="submission" date="2019-10" db="EMBL/GenBank/DDBJ databases">
        <title>Description of Paenibacillus glebae sp. nov.</title>
        <authorList>
            <person name="Carlier A."/>
            <person name="Qi S."/>
        </authorList>
    </citation>
    <scope>NUCLEOTIDE SEQUENCE</scope>
    <source>
        <strain evidence="5">LMG 31456</strain>
    </source>
</reference>
<evidence type="ECO:0000256" key="2">
    <source>
        <dbReference type="ARBA" id="ARBA00023125"/>
    </source>
</evidence>
<dbReference type="InterPro" id="IPR018062">
    <property type="entry name" value="HTH_AraC-typ_CS"/>
</dbReference>
<evidence type="ECO:0000313" key="5">
    <source>
        <dbReference type="EMBL" id="NOU94032.1"/>
    </source>
</evidence>
<dbReference type="Gene3D" id="2.60.120.10">
    <property type="entry name" value="Jelly Rolls"/>
    <property type="match status" value="1"/>
</dbReference>
<dbReference type="SUPFAM" id="SSF51215">
    <property type="entry name" value="Regulatory protein AraC"/>
    <property type="match status" value="1"/>
</dbReference>
<evidence type="ECO:0000256" key="1">
    <source>
        <dbReference type="ARBA" id="ARBA00023015"/>
    </source>
</evidence>
<dbReference type="EMBL" id="WHOD01000052">
    <property type="protein sequence ID" value="NOU94032.1"/>
    <property type="molecule type" value="Genomic_DNA"/>
</dbReference>
<name>A0A972GNQ6_9BACL</name>
<dbReference type="GO" id="GO:0043565">
    <property type="term" value="F:sequence-specific DNA binding"/>
    <property type="evidence" value="ECO:0007669"/>
    <property type="project" value="InterPro"/>
</dbReference>
<dbReference type="AlphaFoldDB" id="A0A972GNQ6"/>
<dbReference type="InterPro" id="IPR003313">
    <property type="entry name" value="AraC-bd"/>
</dbReference>
<evidence type="ECO:0000256" key="3">
    <source>
        <dbReference type="ARBA" id="ARBA00023163"/>
    </source>
</evidence>
<dbReference type="CDD" id="cd02208">
    <property type="entry name" value="cupin_RmlC-like"/>
    <property type="match status" value="1"/>
</dbReference>
<dbReference type="InterPro" id="IPR020449">
    <property type="entry name" value="Tscrpt_reg_AraC-type_HTH"/>
</dbReference>
<dbReference type="Gene3D" id="1.10.10.60">
    <property type="entry name" value="Homeodomain-like"/>
    <property type="match status" value="2"/>
</dbReference>
<comment type="caution">
    <text evidence="5">The sequence shown here is derived from an EMBL/GenBank/DDBJ whole genome shotgun (WGS) entry which is preliminary data.</text>
</comment>
<feature type="domain" description="HTH araC/xylS-type" evidence="4">
    <location>
        <begin position="183"/>
        <end position="281"/>
    </location>
</feature>
<evidence type="ECO:0000313" key="6">
    <source>
        <dbReference type="Proteomes" id="UP000641588"/>
    </source>
</evidence>
<dbReference type="PANTHER" id="PTHR43280:SF28">
    <property type="entry name" value="HTH-TYPE TRANSCRIPTIONAL ACTIVATOR RHAS"/>
    <property type="match status" value="1"/>
</dbReference>
<dbReference type="InterPro" id="IPR009057">
    <property type="entry name" value="Homeodomain-like_sf"/>
</dbReference>
<keyword evidence="2" id="KW-0238">DNA-binding</keyword>
<accession>A0A972GNQ6</accession>
<evidence type="ECO:0000259" key="4">
    <source>
        <dbReference type="PROSITE" id="PS01124"/>
    </source>
</evidence>
<organism evidence="5 6">
    <name type="scientific">Paenibacillus foliorum</name>
    <dbReference type="NCBI Taxonomy" id="2654974"/>
    <lineage>
        <taxon>Bacteria</taxon>
        <taxon>Bacillati</taxon>
        <taxon>Bacillota</taxon>
        <taxon>Bacilli</taxon>
        <taxon>Bacillales</taxon>
        <taxon>Paenibacillaceae</taxon>
        <taxon>Paenibacillus</taxon>
    </lineage>
</organism>
<dbReference type="Pfam" id="PF02311">
    <property type="entry name" value="AraC_binding"/>
    <property type="match status" value="1"/>
</dbReference>
<protein>
    <submittedName>
        <fullName evidence="5">Helix-turn-helix domain-containing protein</fullName>
    </submittedName>
</protein>
<keyword evidence="3" id="KW-0804">Transcription</keyword>
<dbReference type="Proteomes" id="UP000641588">
    <property type="component" value="Unassembled WGS sequence"/>
</dbReference>
<dbReference type="InterPro" id="IPR037923">
    <property type="entry name" value="HTH-like"/>
</dbReference>
<keyword evidence="6" id="KW-1185">Reference proteome</keyword>
<dbReference type="PRINTS" id="PR00032">
    <property type="entry name" value="HTHARAC"/>
</dbReference>
<dbReference type="GO" id="GO:0003700">
    <property type="term" value="F:DNA-binding transcription factor activity"/>
    <property type="evidence" value="ECO:0007669"/>
    <property type="project" value="InterPro"/>
</dbReference>
<dbReference type="PANTHER" id="PTHR43280">
    <property type="entry name" value="ARAC-FAMILY TRANSCRIPTIONAL REGULATOR"/>
    <property type="match status" value="1"/>
</dbReference>
<proteinExistence type="predicted"/>
<dbReference type="SUPFAM" id="SSF46689">
    <property type="entry name" value="Homeodomain-like"/>
    <property type="match status" value="2"/>
</dbReference>
<sequence length="283" mass="32227">MTVQISTNFPSVSFFKKDIQPILKYAGQICNEPRWSFERHKHDDLSEIVYIVDGEGSFIIGDKEYVAGRGDLIIYNQGVSHEERSKAENPLKTYYCGVSNLAIEGIDEGCILPRHQSPVIRTNALGSKIEGLFSQIFEEVNSQTMGCQIICQNYLSSLLVFIHRIVSAHESLIVSSEQHSVGYQIQEFLDNHFMQDISLNEIANSLYISPYYLSRIFKEKTGYSPINYVIQLRIGEAKKLLLTSNLTIQEISHRMGYDNSNYFSVLFKKVTGASPNQFRKKSK</sequence>
<dbReference type="InterPro" id="IPR014710">
    <property type="entry name" value="RmlC-like_jellyroll"/>
</dbReference>